<feature type="compositionally biased region" description="Polar residues" evidence="1">
    <location>
        <begin position="67"/>
        <end position="77"/>
    </location>
</feature>
<dbReference type="PANTHER" id="PTHR36019">
    <property type="entry name" value="PLANT/PROTEIN"/>
    <property type="match status" value="1"/>
</dbReference>
<protein>
    <submittedName>
        <fullName evidence="2">Uncharacterized protein</fullName>
    </submittedName>
</protein>
<dbReference type="EMBL" id="JAMSHJ010000002">
    <property type="protein sequence ID" value="KAI5438036.1"/>
    <property type="molecule type" value="Genomic_DNA"/>
</dbReference>
<name>A0A9D5BCD7_PEA</name>
<reference evidence="2 3" key="1">
    <citation type="journal article" date="2022" name="Nat. Genet.">
        <title>Improved pea reference genome and pan-genome highlight genomic features and evolutionary characteristics.</title>
        <authorList>
            <person name="Yang T."/>
            <person name="Liu R."/>
            <person name="Luo Y."/>
            <person name="Hu S."/>
            <person name="Wang D."/>
            <person name="Wang C."/>
            <person name="Pandey M.K."/>
            <person name="Ge S."/>
            <person name="Xu Q."/>
            <person name="Li N."/>
            <person name="Li G."/>
            <person name="Huang Y."/>
            <person name="Saxena R.K."/>
            <person name="Ji Y."/>
            <person name="Li M."/>
            <person name="Yan X."/>
            <person name="He Y."/>
            <person name="Liu Y."/>
            <person name="Wang X."/>
            <person name="Xiang C."/>
            <person name="Varshney R.K."/>
            <person name="Ding H."/>
            <person name="Gao S."/>
            <person name="Zong X."/>
        </authorList>
    </citation>
    <scope>NUCLEOTIDE SEQUENCE [LARGE SCALE GENOMIC DNA]</scope>
    <source>
        <strain evidence="2 3">cv. Zhongwan 6</strain>
    </source>
</reference>
<evidence type="ECO:0000313" key="2">
    <source>
        <dbReference type="EMBL" id="KAI5438036.1"/>
    </source>
</evidence>
<dbReference type="Gramene" id="PSAT_LOCUS8679_t1">
    <property type="protein sequence ID" value="CAL5188500.1"/>
    <property type="gene ID" value="PSAT_LOCUS8679"/>
</dbReference>
<dbReference type="OrthoDB" id="1847777at2759"/>
<comment type="caution">
    <text evidence="2">The sequence shown here is derived from an EMBL/GenBank/DDBJ whole genome shotgun (WGS) entry which is preliminary data.</text>
</comment>
<gene>
    <name evidence="2" type="ORF">KIW84_023954</name>
</gene>
<accession>A0A9D5BCD7</accession>
<feature type="region of interest" description="Disordered" evidence="1">
    <location>
        <begin position="61"/>
        <end position="80"/>
    </location>
</feature>
<evidence type="ECO:0000256" key="1">
    <source>
        <dbReference type="SAM" id="MobiDB-lite"/>
    </source>
</evidence>
<dbReference type="Proteomes" id="UP001058974">
    <property type="component" value="Chromosome 2"/>
</dbReference>
<dbReference type="AlphaFoldDB" id="A0A9D5BCD7"/>
<keyword evidence="3" id="KW-1185">Reference proteome</keyword>
<evidence type="ECO:0000313" key="3">
    <source>
        <dbReference type="Proteomes" id="UP001058974"/>
    </source>
</evidence>
<organism evidence="2 3">
    <name type="scientific">Pisum sativum</name>
    <name type="common">Garden pea</name>
    <name type="synonym">Lathyrus oleraceus</name>
    <dbReference type="NCBI Taxonomy" id="3888"/>
    <lineage>
        <taxon>Eukaryota</taxon>
        <taxon>Viridiplantae</taxon>
        <taxon>Streptophyta</taxon>
        <taxon>Embryophyta</taxon>
        <taxon>Tracheophyta</taxon>
        <taxon>Spermatophyta</taxon>
        <taxon>Magnoliopsida</taxon>
        <taxon>eudicotyledons</taxon>
        <taxon>Gunneridae</taxon>
        <taxon>Pentapetalae</taxon>
        <taxon>rosids</taxon>
        <taxon>fabids</taxon>
        <taxon>Fabales</taxon>
        <taxon>Fabaceae</taxon>
        <taxon>Papilionoideae</taxon>
        <taxon>50 kb inversion clade</taxon>
        <taxon>NPAAA clade</taxon>
        <taxon>Hologalegina</taxon>
        <taxon>IRL clade</taxon>
        <taxon>Fabeae</taxon>
        <taxon>Lathyrus</taxon>
    </lineage>
</organism>
<dbReference type="Gramene" id="Psat2g135960.1">
    <property type="protein sequence ID" value="Psat2g135960.1.cds1"/>
    <property type="gene ID" value="Psat2g135960"/>
</dbReference>
<dbReference type="PANTHER" id="PTHR36019:SF3">
    <property type="entry name" value="PLANT_PROTEIN"/>
    <property type="match status" value="1"/>
</dbReference>
<sequence length="107" mass="12255">MSLNCLSCSQVLQRTDSFQEVFQEEEYRERNKKVARTWSGNIPPPNKEMIKGGALDKIKAGHRRTHSTGNIPFSSNGPKLVRSSGMRRDWSFENLAEIQQDQRVTCN</sequence>
<proteinExistence type="predicted"/>
<dbReference type="Gramene" id="Psat02G0395400-T1">
    <property type="protein sequence ID" value="KAI5438036.1"/>
    <property type="gene ID" value="KIW84_023954"/>
</dbReference>